<dbReference type="SUPFAM" id="SSF57701">
    <property type="entry name" value="Zn2/Cys6 DNA-binding domain"/>
    <property type="match status" value="1"/>
</dbReference>
<evidence type="ECO:0000313" key="5">
    <source>
        <dbReference type="EMBL" id="KAF2456685.1"/>
    </source>
</evidence>
<feature type="compositionally biased region" description="Low complexity" evidence="3">
    <location>
        <begin position="124"/>
        <end position="136"/>
    </location>
</feature>
<keyword evidence="6" id="KW-1185">Reference proteome</keyword>
<dbReference type="PROSITE" id="PS00463">
    <property type="entry name" value="ZN2_CY6_FUNGAL_1"/>
    <property type="match status" value="1"/>
</dbReference>
<dbReference type="PROSITE" id="PS50048">
    <property type="entry name" value="ZN2_CY6_FUNGAL_2"/>
    <property type="match status" value="1"/>
</dbReference>
<dbReference type="Pfam" id="PF00172">
    <property type="entry name" value="Zn_clus"/>
    <property type="match status" value="1"/>
</dbReference>
<feature type="domain" description="Zn(2)-C6 fungal-type" evidence="4">
    <location>
        <begin position="19"/>
        <end position="49"/>
    </location>
</feature>
<gene>
    <name evidence="5" type="ORF">BDY21DRAFT_379665</name>
</gene>
<feature type="compositionally biased region" description="Polar residues" evidence="3">
    <location>
        <begin position="159"/>
        <end position="168"/>
    </location>
</feature>
<protein>
    <submittedName>
        <fullName evidence="5">Fungal-specific transcription factor domain-containing protein</fullName>
    </submittedName>
</protein>
<accession>A0A6A6NY13</accession>
<organism evidence="5 6">
    <name type="scientific">Lineolata rhizophorae</name>
    <dbReference type="NCBI Taxonomy" id="578093"/>
    <lineage>
        <taxon>Eukaryota</taxon>
        <taxon>Fungi</taxon>
        <taxon>Dikarya</taxon>
        <taxon>Ascomycota</taxon>
        <taxon>Pezizomycotina</taxon>
        <taxon>Dothideomycetes</taxon>
        <taxon>Dothideomycetes incertae sedis</taxon>
        <taxon>Lineolatales</taxon>
        <taxon>Lineolataceae</taxon>
        <taxon>Lineolata</taxon>
    </lineage>
</organism>
<evidence type="ECO:0000259" key="4">
    <source>
        <dbReference type="PROSITE" id="PS50048"/>
    </source>
</evidence>
<dbReference type="GO" id="GO:0000981">
    <property type="term" value="F:DNA-binding transcription factor activity, RNA polymerase II-specific"/>
    <property type="evidence" value="ECO:0007669"/>
    <property type="project" value="InterPro"/>
</dbReference>
<dbReference type="AlphaFoldDB" id="A0A6A6NY13"/>
<feature type="compositionally biased region" description="Polar residues" evidence="3">
    <location>
        <begin position="293"/>
        <end position="303"/>
    </location>
</feature>
<dbReference type="OrthoDB" id="5229455at2759"/>
<dbReference type="Pfam" id="PF11951">
    <property type="entry name" value="Fungal_trans_2"/>
    <property type="match status" value="1"/>
</dbReference>
<comment type="subcellular location">
    <subcellularLocation>
        <location evidence="1">Nucleus</location>
    </subcellularLocation>
</comment>
<dbReference type="GO" id="GO:0000976">
    <property type="term" value="F:transcription cis-regulatory region binding"/>
    <property type="evidence" value="ECO:0007669"/>
    <property type="project" value="TreeGrafter"/>
</dbReference>
<feature type="compositionally biased region" description="Polar residues" evidence="3">
    <location>
        <begin position="221"/>
        <end position="234"/>
    </location>
</feature>
<sequence length="879" mass="94813">MPRPKKAGAPEPKRRSRTGCWPCKARKVKCGEEKPKCLNCERQGEPCDYSIRLNWGGRTKRKDTDDGAPLSSGSGTISPHSSTFAIADFSGRVPGPPPAAFEELSKQFQTEPKSAASARFYSHASAPASDAAPVDPKLGNEPPQADTRGWEPLSFSEKWPQTSTNNPMLQILQRRAGQEYPPSSAPPNLEGPMSAGGNGYAQNSFPKSPPVQSMLPPGRSRVNQDSPPYVSGNTPEPIRSPREANKRLRLSPTADPPSSLPSGNLPANEPSFERAAPFEKANGSMGSVAPGQSPGQTTISSYSPFMATPLTPGSSVASDENVFRAGPRSTPASFQGSSDRRRLSVNSLLSAPPVSEASTGYSGAPSTERSYPVAETDDGYTRYGFDCGQPDLDTPKNDDAHAIRPIFSSPVAFANLPFEGDPHYHSEAGAAEFGFGLRPKDIAFERGGYYAKPVPIKIPKSLEPLPPQLHQNPMNLLYFHHFLNHTARILVPHDCEQNPFRTVLPEMAVRDENLLNLLLAFSASHRARLLNHKEPANRIALLVQNVFPALRRALEKDAQVTDANLTTAIMLCSLEIISPNTFEVPIPWQKHLTTARRMIIARGGLESVRPKDKVSYFLSRWFAYLDVLGSLSGSKNDAPMSSSYWAASAAPGGGGGSTDVSSGGDPGSSETDEIDCFLGFTSRCIGILSRIAHLAKRCEAERLDAAGEVRPGWAPSAEVVAAADGLRDELATARRQVVKGCSHGRGAGAGARSESEAGWDSLEVYATNEAFHWAGLIHLGRRVLGKPETDPEVQGAVREIVGALYKVRRGSSAEACLLFPMFAAGCNAVEAGQRGRIMERLQSVEGFGMTHVHRARTLMQKVWDTGKPWETLVTGEFFG</sequence>
<dbReference type="PANTHER" id="PTHR37534">
    <property type="entry name" value="TRANSCRIPTIONAL ACTIVATOR PROTEIN UGA3"/>
    <property type="match status" value="1"/>
</dbReference>
<dbReference type="GO" id="GO:0005634">
    <property type="term" value="C:nucleus"/>
    <property type="evidence" value="ECO:0007669"/>
    <property type="project" value="UniProtKB-SubCell"/>
</dbReference>
<dbReference type="InterPro" id="IPR001138">
    <property type="entry name" value="Zn2Cys6_DnaBD"/>
</dbReference>
<dbReference type="Gene3D" id="4.10.240.10">
    <property type="entry name" value="Zn(2)-C6 fungal-type DNA-binding domain"/>
    <property type="match status" value="1"/>
</dbReference>
<name>A0A6A6NY13_9PEZI</name>
<dbReference type="Proteomes" id="UP000799766">
    <property type="component" value="Unassembled WGS sequence"/>
</dbReference>
<dbReference type="CDD" id="cd00067">
    <property type="entry name" value="GAL4"/>
    <property type="match status" value="1"/>
</dbReference>
<dbReference type="InterPro" id="IPR036864">
    <property type="entry name" value="Zn2-C6_fun-type_DNA-bd_sf"/>
</dbReference>
<dbReference type="PANTHER" id="PTHR37534:SF43">
    <property type="entry name" value="FINGER DOMAIN PROTEIN, PUTATIVE (AFU_ORTHOLOGUE AFUA_1G01850)-RELATED"/>
    <property type="match status" value="1"/>
</dbReference>
<evidence type="ECO:0000256" key="1">
    <source>
        <dbReference type="ARBA" id="ARBA00004123"/>
    </source>
</evidence>
<dbReference type="GO" id="GO:0008270">
    <property type="term" value="F:zinc ion binding"/>
    <property type="evidence" value="ECO:0007669"/>
    <property type="project" value="InterPro"/>
</dbReference>
<dbReference type="GO" id="GO:0045944">
    <property type="term" value="P:positive regulation of transcription by RNA polymerase II"/>
    <property type="evidence" value="ECO:0007669"/>
    <property type="project" value="TreeGrafter"/>
</dbReference>
<feature type="compositionally biased region" description="Polar residues" evidence="3">
    <location>
        <begin position="356"/>
        <end position="369"/>
    </location>
</feature>
<evidence type="ECO:0000256" key="2">
    <source>
        <dbReference type="ARBA" id="ARBA00023242"/>
    </source>
</evidence>
<dbReference type="InterPro" id="IPR021858">
    <property type="entry name" value="Fun_TF"/>
</dbReference>
<reference evidence="5" key="1">
    <citation type="journal article" date="2020" name="Stud. Mycol.">
        <title>101 Dothideomycetes genomes: a test case for predicting lifestyles and emergence of pathogens.</title>
        <authorList>
            <person name="Haridas S."/>
            <person name="Albert R."/>
            <person name="Binder M."/>
            <person name="Bloem J."/>
            <person name="Labutti K."/>
            <person name="Salamov A."/>
            <person name="Andreopoulos B."/>
            <person name="Baker S."/>
            <person name="Barry K."/>
            <person name="Bills G."/>
            <person name="Bluhm B."/>
            <person name="Cannon C."/>
            <person name="Castanera R."/>
            <person name="Culley D."/>
            <person name="Daum C."/>
            <person name="Ezra D."/>
            <person name="Gonzalez J."/>
            <person name="Henrissat B."/>
            <person name="Kuo A."/>
            <person name="Liang C."/>
            <person name="Lipzen A."/>
            <person name="Lutzoni F."/>
            <person name="Magnuson J."/>
            <person name="Mondo S."/>
            <person name="Nolan M."/>
            <person name="Ohm R."/>
            <person name="Pangilinan J."/>
            <person name="Park H.-J."/>
            <person name="Ramirez L."/>
            <person name="Alfaro M."/>
            <person name="Sun H."/>
            <person name="Tritt A."/>
            <person name="Yoshinaga Y."/>
            <person name="Zwiers L.-H."/>
            <person name="Turgeon B."/>
            <person name="Goodwin S."/>
            <person name="Spatafora J."/>
            <person name="Crous P."/>
            <person name="Grigoriev I."/>
        </authorList>
    </citation>
    <scope>NUCLEOTIDE SEQUENCE</scope>
    <source>
        <strain evidence="5">ATCC 16933</strain>
    </source>
</reference>
<keyword evidence="2" id="KW-0539">Nucleus</keyword>
<feature type="compositionally biased region" description="Low complexity" evidence="3">
    <location>
        <begin position="71"/>
        <end position="83"/>
    </location>
</feature>
<evidence type="ECO:0000256" key="3">
    <source>
        <dbReference type="SAM" id="MobiDB-lite"/>
    </source>
</evidence>
<evidence type="ECO:0000313" key="6">
    <source>
        <dbReference type="Proteomes" id="UP000799766"/>
    </source>
</evidence>
<proteinExistence type="predicted"/>
<feature type="region of interest" description="Disordered" evidence="3">
    <location>
        <begin position="51"/>
        <end position="373"/>
    </location>
</feature>
<dbReference type="EMBL" id="MU001682">
    <property type="protein sequence ID" value="KAF2456685.1"/>
    <property type="molecule type" value="Genomic_DNA"/>
</dbReference>
<dbReference type="SMART" id="SM00066">
    <property type="entry name" value="GAL4"/>
    <property type="match status" value="1"/>
</dbReference>